<evidence type="ECO:0000313" key="3">
    <source>
        <dbReference type="Proteomes" id="UP001146120"/>
    </source>
</evidence>
<feature type="compositionally biased region" description="Basic and acidic residues" evidence="1">
    <location>
        <begin position="238"/>
        <end position="247"/>
    </location>
</feature>
<dbReference type="GO" id="GO:0042797">
    <property type="term" value="P:tRNA transcription by RNA polymerase III"/>
    <property type="evidence" value="ECO:0007669"/>
    <property type="project" value="TreeGrafter"/>
</dbReference>
<comment type="caution">
    <text evidence="2">The sequence shown here is derived from an EMBL/GenBank/DDBJ whole genome shotgun (WGS) entry which is preliminary data.</text>
</comment>
<name>A0AAV2YUY4_9STRA</name>
<dbReference type="EMBL" id="DAKRPA010000143">
    <property type="protein sequence ID" value="DAZ97198.1"/>
    <property type="molecule type" value="Genomic_DNA"/>
</dbReference>
<dbReference type="PANTHER" id="PTHR12069">
    <property type="entry name" value="DNA-DIRECTED RNA POLYMERASES III 80 KDA POLYPEPTIDE RNA POLYMERASE III SUBUNIT 5"/>
    <property type="match status" value="1"/>
</dbReference>
<evidence type="ECO:0000313" key="2">
    <source>
        <dbReference type="EMBL" id="DAZ97198.1"/>
    </source>
</evidence>
<reference evidence="2" key="2">
    <citation type="journal article" date="2023" name="Microbiol Resour">
        <title>Decontamination and Annotation of the Draft Genome Sequence of the Oomycete Lagenidium giganteum ARSEF 373.</title>
        <authorList>
            <person name="Morgan W.R."/>
            <person name="Tartar A."/>
        </authorList>
    </citation>
    <scope>NUCLEOTIDE SEQUENCE</scope>
    <source>
        <strain evidence="2">ARSEF 373</strain>
    </source>
</reference>
<organism evidence="2 3">
    <name type="scientific">Lagenidium giganteum</name>
    <dbReference type="NCBI Taxonomy" id="4803"/>
    <lineage>
        <taxon>Eukaryota</taxon>
        <taxon>Sar</taxon>
        <taxon>Stramenopiles</taxon>
        <taxon>Oomycota</taxon>
        <taxon>Peronosporomycetes</taxon>
        <taxon>Pythiales</taxon>
        <taxon>Pythiaceae</taxon>
    </lineage>
</organism>
<dbReference type="AlphaFoldDB" id="A0AAV2YUY4"/>
<reference evidence="2" key="1">
    <citation type="submission" date="2022-11" db="EMBL/GenBank/DDBJ databases">
        <authorList>
            <person name="Morgan W.R."/>
            <person name="Tartar A."/>
        </authorList>
    </citation>
    <scope>NUCLEOTIDE SEQUENCE</scope>
    <source>
        <strain evidence="2">ARSEF 373</strain>
    </source>
</reference>
<proteinExistence type="predicted"/>
<evidence type="ECO:0000256" key="1">
    <source>
        <dbReference type="SAM" id="MobiDB-lite"/>
    </source>
</evidence>
<dbReference type="Pfam" id="PF04801">
    <property type="entry name" value="RPC5"/>
    <property type="match status" value="1"/>
</dbReference>
<dbReference type="Proteomes" id="UP001146120">
    <property type="component" value="Unassembled WGS sequence"/>
</dbReference>
<sequence length="389" mass="44440">MEEEDPIVCEFPVHLAEELRGNVCMLQFPLRPTYRPMPTAPKAARYKPENQILQLDYEVDQKSAHYDRDAEDYLKQKQLRLHSSKMPSHANYAVAVFRQGQVHITPISTVLQMRPSLAHIDDAADDEVEDMEISEPVKAEEPAAEVKEVQLQFKKKQSERAISAIQSSYAYKKQQINAEQWKELKVFERDAEATEEEFENLFSEREEEVVSTLTADEYLKALRYRTKTSPAEIGNRLADTEEKEQKQSETATSSLNANQLRILQILKTDNILHFDELCTLVPKLTEEEVAAALRVVATSVRGRLLPKSLYLCEGTEIDARNKILLELSKKTPVRRADLVEKLSLCPDSTKKHLEHVAALDSTSRTWTFKIPADDTFAKRFPDVAKAIKL</sequence>
<dbReference type="GO" id="GO:0005666">
    <property type="term" value="C:RNA polymerase III complex"/>
    <property type="evidence" value="ECO:0007669"/>
    <property type="project" value="TreeGrafter"/>
</dbReference>
<dbReference type="PANTHER" id="PTHR12069:SF0">
    <property type="entry name" value="DNA-DIRECTED RNA POLYMERASE III SUBUNIT RPC5"/>
    <property type="match status" value="1"/>
</dbReference>
<feature type="region of interest" description="Disordered" evidence="1">
    <location>
        <begin position="233"/>
        <end position="252"/>
    </location>
</feature>
<evidence type="ECO:0008006" key="4">
    <source>
        <dbReference type="Google" id="ProtNLM"/>
    </source>
</evidence>
<gene>
    <name evidence="2" type="ORF">N0F65_003829</name>
</gene>
<accession>A0AAV2YUY4</accession>
<dbReference type="InterPro" id="IPR006886">
    <property type="entry name" value="RNA_pol_III_Rpc5"/>
</dbReference>
<keyword evidence="3" id="KW-1185">Reference proteome</keyword>
<protein>
    <recommendedName>
        <fullName evidence="4">DNA-directed RNA polymerase III subunit RPC5</fullName>
    </recommendedName>
</protein>